<keyword evidence="5" id="KW-1185">Reference proteome</keyword>
<dbReference type="CDD" id="cd04301">
    <property type="entry name" value="NAT_SF"/>
    <property type="match status" value="1"/>
</dbReference>
<dbReference type="Pfam" id="PF00583">
    <property type="entry name" value="Acetyltransf_1"/>
    <property type="match status" value="1"/>
</dbReference>
<evidence type="ECO:0000259" key="3">
    <source>
        <dbReference type="PROSITE" id="PS51186"/>
    </source>
</evidence>
<dbReference type="PROSITE" id="PS51186">
    <property type="entry name" value="GNAT"/>
    <property type="match status" value="1"/>
</dbReference>
<proteinExistence type="predicted"/>
<name>A0A3P3RHV3_9EURY</name>
<dbReference type="SUPFAM" id="SSF55729">
    <property type="entry name" value="Acyl-CoA N-acyltransferases (Nat)"/>
    <property type="match status" value="1"/>
</dbReference>
<evidence type="ECO:0000256" key="2">
    <source>
        <dbReference type="ARBA" id="ARBA00023315"/>
    </source>
</evidence>
<organism evidence="4 5">
    <name type="scientific">Halocatena pleomorpha</name>
    <dbReference type="NCBI Taxonomy" id="1785090"/>
    <lineage>
        <taxon>Archaea</taxon>
        <taxon>Methanobacteriati</taxon>
        <taxon>Methanobacteriota</taxon>
        <taxon>Stenosarchaea group</taxon>
        <taxon>Halobacteria</taxon>
        <taxon>Halobacteriales</taxon>
        <taxon>Natronomonadaceae</taxon>
        <taxon>Halocatena</taxon>
    </lineage>
</organism>
<dbReference type="InterPro" id="IPR016181">
    <property type="entry name" value="Acyl_CoA_acyltransferase"/>
</dbReference>
<dbReference type="AlphaFoldDB" id="A0A3P3RHV3"/>
<dbReference type="InterPro" id="IPR000182">
    <property type="entry name" value="GNAT_dom"/>
</dbReference>
<protein>
    <submittedName>
        <fullName evidence="4">GNAT family N-acetyltransferase</fullName>
    </submittedName>
</protein>
<dbReference type="GO" id="GO:0016747">
    <property type="term" value="F:acyltransferase activity, transferring groups other than amino-acyl groups"/>
    <property type="evidence" value="ECO:0007669"/>
    <property type="project" value="InterPro"/>
</dbReference>
<evidence type="ECO:0000313" key="4">
    <source>
        <dbReference type="EMBL" id="RRJ32350.1"/>
    </source>
</evidence>
<sequence>MKSQHCHPIHRCFSSTRRITYMTVTVRSATKRDIDAIQRVARSSWQASHAPLVGTEASLSFFEQEYDKARIRAKITNDAGQFEVAVDDDGVVGFVAAVPLNQSPLLFGLSWLYVHPDRWGEGIGQQLHTTVQQAIERAGGERIRLGVLAENERAIRFYEHAGYTHQDDYYDDRIKARGRLYVKELTR</sequence>
<dbReference type="PANTHER" id="PTHR43877:SF2">
    <property type="entry name" value="AMINOALKYLPHOSPHONATE N-ACETYLTRANSFERASE-RELATED"/>
    <property type="match status" value="1"/>
</dbReference>
<dbReference type="PANTHER" id="PTHR43877">
    <property type="entry name" value="AMINOALKYLPHOSPHONATE N-ACETYLTRANSFERASE-RELATED-RELATED"/>
    <property type="match status" value="1"/>
</dbReference>
<dbReference type="InterPro" id="IPR050832">
    <property type="entry name" value="Bact_Acetyltransf"/>
</dbReference>
<evidence type="ECO:0000256" key="1">
    <source>
        <dbReference type="ARBA" id="ARBA00022679"/>
    </source>
</evidence>
<accession>A0A3P3RHV3</accession>
<evidence type="ECO:0000313" key="5">
    <source>
        <dbReference type="Proteomes" id="UP000282322"/>
    </source>
</evidence>
<feature type="domain" description="N-acetyltransferase" evidence="3">
    <location>
        <begin position="24"/>
        <end position="186"/>
    </location>
</feature>
<dbReference type="Gene3D" id="3.40.630.30">
    <property type="match status" value="1"/>
</dbReference>
<comment type="caution">
    <text evidence="4">The sequence shown here is derived from an EMBL/GenBank/DDBJ whole genome shotgun (WGS) entry which is preliminary data.</text>
</comment>
<reference evidence="4 5" key="1">
    <citation type="submission" date="2018-11" db="EMBL/GenBank/DDBJ databases">
        <title>Taxonoimc description of Halomarina strain SPP-AMP-1.</title>
        <authorList>
            <person name="Pal Y."/>
            <person name="Srinivasana K."/>
            <person name="Verma A."/>
            <person name="Kumar P."/>
        </authorList>
    </citation>
    <scope>NUCLEOTIDE SEQUENCE [LARGE SCALE GENOMIC DNA]</scope>
    <source>
        <strain evidence="4 5">SPP-AMP-1</strain>
    </source>
</reference>
<keyword evidence="1" id="KW-0808">Transferase</keyword>
<gene>
    <name evidence="4" type="ORF">EIK79_04990</name>
</gene>
<dbReference type="Proteomes" id="UP000282322">
    <property type="component" value="Unassembled WGS sequence"/>
</dbReference>
<keyword evidence="2" id="KW-0012">Acyltransferase</keyword>
<dbReference type="EMBL" id="RRCH01000009">
    <property type="protein sequence ID" value="RRJ32350.1"/>
    <property type="molecule type" value="Genomic_DNA"/>
</dbReference>